<dbReference type="AlphaFoldDB" id="A0AAW2Y9I8"/>
<reference evidence="2" key="2">
    <citation type="journal article" date="2024" name="Plant">
        <title>Genomic evolution and insights into agronomic trait innovations of Sesamum species.</title>
        <authorList>
            <person name="Miao H."/>
            <person name="Wang L."/>
            <person name="Qu L."/>
            <person name="Liu H."/>
            <person name="Sun Y."/>
            <person name="Le M."/>
            <person name="Wang Q."/>
            <person name="Wei S."/>
            <person name="Zheng Y."/>
            <person name="Lin W."/>
            <person name="Duan Y."/>
            <person name="Cao H."/>
            <person name="Xiong S."/>
            <person name="Wang X."/>
            <person name="Wei L."/>
            <person name="Li C."/>
            <person name="Ma Q."/>
            <person name="Ju M."/>
            <person name="Zhao R."/>
            <person name="Li G."/>
            <person name="Mu C."/>
            <person name="Tian Q."/>
            <person name="Mei H."/>
            <person name="Zhang T."/>
            <person name="Gao T."/>
            <person name="Zhang H."/>
        </authorList>
    </citation>
    <scope>NUCLEOTIDE SEQUENCE</scope>
    <source>
        <strain evidence="2">KEN1</strain>
    </source>
</reference>
<sequence>MDEGHPPASSIQEVQDIPLADKTPCSSKLLGQKDSLLTKESSVMKTPPNSGISSNNPPNRR</sequence>
<name>A0AAW2Y9I8_9LAMI</name>
<comment type="caution">
    <text evidence="2">The sequence shown here is derived from an EMBL/GenBank/DDBJ whole genome shotgun (WGS) entry which is preliminary data.</text>
</comment>
<feature type="region of interest" description="Disordered" evidence="1">
    <location>
        <begin position="1"/>
        <end position="61"/>
    </location>
</feature>
<organism evidence="2">
    <name type="scientific">Sesamum latifolium</name>
    <dbReference type="NCBI Taxonomy" id="2727402"/>
    <lineage>
        <taxon>Eukaryota</taxon>
        <taxon>Viridiplantae</taxon>
        <taxon>Streptophyta</taxon>
        <taxon>Embryophyta</taxon>
        <taxon>Tracheophyta</taxon>
        <taxon>Spermatophyta</taxon>
        <taxon>Magnoliopsida</taxon>
        <taxon>eudicotyledons</taxon>
        <taxon>Gunneridae</taxon>
        <taxon>Pentapetalae</taxon>
        <taxon>asterids</taxon>
        <taxon>lamiids</taxon>
        <taxon>Lamiales</taxon>
        <taxon>Pedaliaceae</taxon>
        <taxon>Sesamum</taxon>
    </lineage>
</organism>
<accession>A0AAW2Y9I8</accession>
<protein>
    <submittedName>
        <fullName evidence="2">Uncharacterized protein</fullName>
    </submittedName>
</protein>
<dbReference type="EMBL" id="JACGWN010000001">
    <property type="protein sequence ID" value="KAL0462135.1"/>
    <property type="molecule type" value="Genomic_DNA"/>
</dbReference>
<evidence type="ECO:0000256" key="1">
    <source>
        <dbReference type="SAM" id="MobiDB-lite"/>
    </source>
</evidence>
<gene>
    <name evidence="2" type="ORF">Slati_0101100</name>
</gene>
<evidence type="ECO:0000313" key="2">
    <source>
        <dbReference type="EMBL" id="KAL0462135.1"/>
    </source>
</evidence>
<reference evidence="2" key="1">
    <citation type="submission" date="2020-06" db="EMBL/GenBank/DDBJ databases">
        <authorList>
            <person name="Li T."/>
            <person name="Hu X."/>
            <person name="Zhang T."/>
            <person name="Song X."/>
            <person name="Zhang H."/>
            <person name="Dai N."/>
            <person name="Sheng W."/>
            <person name="Hou X."/>
            <person name="Wei L."/>
        </authorList>
    </citation>
    <scope>NUCLEOTIDE SEQUENCE</scope>
    <source>
        <strain evidence="2">KEN1</strain>
        <tissue evidence="2">Leaf</tissue>
    </source>
</reference>
<feature type="compositionally biased region" description="Low complexity" evidence="1">
    <location>
        <begin position="47"/>
        <end position="61"/>
    </location>
</feature>
<proteinExistence type="predicted"/>